<dbReference type="InterPro" id="IPR023210">
    <property type="entry name" value="NADP_OxRdtase_dom"/>
</dbReference>
<evidence type="ECO:0000259" key="2">
    <source>
        <dbReference type="Pfam" id="PF00248"/>
    </source>
</evidence>
<dbReference type="SUPFAM" id="SSF51430">
    <property type="entry name" value="NAD(P)-linked oxidoreductase"/>
    <property type="match status" value="1"/>
</dbReference>
<feature type="compositionally biased region" description="Basic and acidic residues" evidence="1">
    <location>
        <begin position="63"/>
        <end position="75"/>
    </location>
</feature>
<evidence type="ECO:0000313" key="4">
    <source>
        <dbReference type="Proteomes" id="UP001589535"/>
    </source>
</evidence>
<sequence length="111" mass="12808">MSPRTTEPTDGRCDHAVPRLDADLADKLARIRTSLSARHIIASCEDSLRRLRTDWIDVFHMHNPDPDRHVGRDQAGDGTLPRHRRRNSDVDRKVIPATHRLMAWESSRGRR</sequence>
<dbReference type="Pfam" id="PF00248">
    <property type="entry name" value="Aldo_ket_red"/>
    <property type="match status" value="1"/>
</dbReference>
<dbReference type="RefSeq" id="WP_378195817.1">
    <property type="nucleotide sequence ID" value="NZ_JBHMBK010000014.1"/>
</dbReference>
<dbReference type="Gene3D" id="3.20.20.100">
    <property type="entry name" value="NADP-dependent oxidoreductase domain"/>
    <property type="match status" value="1"/>
</dbReference>
<evidence type="ECO:0000313" key="3">
    <source>
        <dbReference type="EMBL" id="MFB9686523.1"/>
    </source>
</evidence>
<evidence type="ECO:0000256" key="1">
    <source>
        <dbReference type="SAM" id="MobiDB-lite"/>
    </source>
</evidence>
<name>A0ABV5U9E0_9PSEU</name>
<feature type="region of interest" description="Disordered" evidence="1">
    <location>
        <begin position="63"/>
        <end position="94"/>
    </location>
</feature>
<dbReference type="InterPro" id="IPR036812">
    <property type="entry name" value="NAD(P)_OxRdtase_dom_sf"/>
</dbReference>
<reference evidence="3 4" key="1">
    <citation type="submission" date="2024-09" db="EMBL/GenBank/DDBJ databases">
        <authorList>
            <person name="Sun Q."/>
            <person name="Mori K."/>
        </authorList>
    </citation>
    <scope>NUCLEOTIDE SEQUENCE [LARGE SCALE GENOMIC DNA]</scope>
    <source>
        <strain evidence="3 4">JCM 13852</strain>
    </source>
</reference>
<dbReference type="EMBL" id="JBHMBK010000014">
    <property type="protein sequence ID" value="MFB9686523.1"/>
    <property type="molecule type" value="Genomic_DNA"/>
</dbReference>
<organism evidence="3 4">
    <name type="scientific">Amycolatopsis plumensis</name>
    <dbReference type="NCBI Taxonomy" id="236508"/>
    <lineage>
        <taxon>Bacteria</taxon>
        <taxon>Bacillati</taxon>
        <taxon>Actinomycetota</taxon>
        <taxon>Actinomycetes</taxon>
        <taxon>Pseudonocardiales</taxon>
        <taxon>Pseudonocardiaceae</taxon>
        <taxon>Amycolatopsis</taxon>
    </lineage>
</organism>
<comment type="caution">
    <text evidence="3">The sequence shown here is derived from an EMBL/GenBank/DDBJ whole genome shotgun (WGS) entry which is preliminary data.</text>
</comment>
<accession>A0ABV5U9E0</accession>
<proteinExistence type="predicted"/>
<gene>
    <name evidence="3" type="ORF">ACFFTO_20210</name>
</gene>
<protein>
    <submittedName>
        <fullName evidence="3">Aldo/keto reductase</fullName>
    </submittedName>
</protein>
<keyword evidence="4" id="KW-1185">Reference proteome</keyword>
<dbReference type="Proteomes" id="UP001589535">
    <property type="component" value="Unassembled WGS sequence"/>
</dbReference>
<feature type="domain" description="NADP-dependent oxidoreductase" evidence="2">
    <location>
        <begin position="27"/>
        <end position="69"/>
    </location>
</feature>